<dbReference type="GO" id="GO:0045333">
    <property type="term" value="P:cellular respiration"/>
    <property type="evidence" value="ECO:0007669"/>
    <property type="project" value="UniProtKB-ARBA"/>
</dbReference>
<reference evidence="5 6" key="1">
    <citation type="submission" date="2020-05" db="EMBL/GenBank/DDBJ databases">
        <title>Complete genome sequence of Alicycliphilus denitrificans DP3.</title>
        <authorList>
            <person name="Chen X."/>
        </authorList>
    </citation>
    <scope>NUCLEOTIDE SEQUENCE [LARGE SCALE GENOMIC DNA]</scope>
    <source>
        <strain evidence="5 6">DP3</strain>
    </source>
</reference>
<dbReference type="Proteomes" id="UP000500755">
    <property type="component" value="Chromosome"/>
</dbReference>
<dbReference type="SUPFAM" id="SSF52518">
    <property type="entry name" value="Thiamin diphosphate-binding fold (THDP-binding)"/>
    <property type="match status" value="2"/>
</dbReference>
<dbReference type="GO" id="GO:0030976">
    <property type="term" value="F:thiamine pyrophosphate binding"/>
    <property type="evidence" value="ECO:0007669"/>
    <property type="project" value="InterPro"/>
</dbReference>
<dbReference type="InterPro" id="IPR011766">
    <property type="entry name" value="TPP_enzyme_TPP-bd"/>
</dbReference>
<sequence>MNAPLPEPVRRALEAVTLEDKYTLGQGRAFMSGVQALVRLPMLQRQRDAAAGLNTAGFISGYRGSPLGGYDQALWSARKHLADNHIVFQPGVNEELGATAVWGTQQLDLYPQSRKYDGVFGIWYGKGPGVDRSGDVFKHANMAGTARHGGVIAVAGDDHISKSSTAAHQSDHIFKACGLPVFFPSTVQDILDMGLHAFAMSRFSGLWSGMKTVQEVVESSASISVDPDRVKIVLPEDFQMPPGGLHIRWPDAPLEQEARLMDYKWYAALAYVRANRLNYNVVQGPDDRFGLIASGKAFNDMRQALADLGLDDDTCRRLGIRVHKVNVVWPLEAGITRDFAQGLQEILVVEEKRQVIEYQIKEQLYNWRADVRPDVLGKFDEVEGDHSGGEWGMPNPSQNWLLRPKADLTPAIIAKAIAKRLKKLGVPEDVVARMDARLSVIEARERGMAGHKVDTGERMPWFCSGCPHNTSTRVPEGSRAVAGIGCHYMANWMPDRNTSTFTQMGGEGVTWVGQAPFTKDRHVFANLGDGTYFHSGLLAIRQSIAAGANITYKILYNDAVAMTGGQQVGERPEGHSVAQIAHSLRAEGVARLVVVTDEPAKYQGRTHPANAARAGHPELLDDLPPGVQVFHRDELDRIQRELRDTPGCTALIYDQTCATEKRRRRKRGKLATPAKTVVINELVCEGCGDCSVQSNCLSVEPVETDFGRKRRINQNSCNKDYSCVKGFCPSFVTIEGGSLRKPRKEKKGSLSGLPPIPEPALPALDAAWGIVVAGVGGTGVITIGSLLGMAAHLEGKGVVTQDAAGLAQKGGSTWSHVQIARRPEDIHTTKVDTAKADLVIGCDPIVAANPATLAVMQPGRSFVALNTHGTPAAAFVHNPDWRFPAEGCEAAIAEAVGPGLLGVFDAERAATELLGDSIYTNPLILGYAWQKGRVPLTHAALMRAMELNGVQVENNQAAFEWGRRCAHDLAAVQALYQAAQVIQFVKKPGLAEMVDRRVEFLTGYQNAAYAAEYKAFVDKVQAAEGALGQGTRLTEAVARYLFKLMAYKDEYEVARLHTDPAFTQRLEGMFEGDWRIVHHLAPPTFAKHDDTGQLVKKSYGPWMRKAMGVLARFKGLRGTALDPFGRTEERKTERALIREYRACVDELLAGLSAERLPLAAEIARIPEDIRGYGHVKERHLQAARKKWFALMDRWRAPAQAPRRTA</sequence>
<evidence type="ECO:0000313" key="5">
    <source>
        <dbReference type="EMBL" id="QKD46040.1"/>
    </source>
</evidence>
<dbReference type="CDD" id="cd02008">
    <property type="entry name" value="TPP_IOR_alpha"/>
    <property type="match status" value="1"/>
</dbReference>
<dbReference type="PANTHER" id="PTHR48084">
    <property type="entry name" value="2-OXOGLUTARATE OXIDOREDUCTASE SUBUNIT KORB-RELATED"/>
    <property type="match status" value="1"/>
</dbReference>
<dbReference type="GO" id="GO:0044281">
    <property type="term" value="P:small molecule metabolic process"/>
    <property type="evidence" value="ECO:0007669"/>
    <property type="project" value="UniProtKB-ARBA"/>
</dbReference>
<evidence type="ECO:0000259" key="4">
    <source>
        <dbReference type="Pfam" id="PF20169"/>
    </source>
</evidence>
<evidence type="ECO:0000259" key="3">
    <source>
        <dbReference type="Pfam" id="PF02775"/>
    </source>
</evidence>
<dbReference type="Pfam" id="PF02775">
    <property type="entry name" value="TPP_enzyme_C"/>
    <property type="match status" value="1"/>
</dbReference>
<organism evidence="5 6">
    <name type="scientific">Alicycliphilus denitrificans</name>
    <dbReference type="NCBI Taxonomy" id="179636"/>
    <lineage>
        <taxon>Bacteria</taxon>
        <taxon>Pseudomonadati</taxon>
        <taxon>Pseudomonadota</taxon>
        <taxon>Betaproteobacteria</taxon>
        <taxon>Burkholderiales</taxon>
        <taxon>Comamonadaceae</taxon>
        <taxon>Alicycliphilus</taxon>
    </lineage>
</organism>
<dbReference type="NCBIfam" id="NF009589">
    <property type="entry name" value="PRK13030.1"/>
    <property type="match status" value="1"/>
</dbReference>
<dbReference type="SUPFAM" id="SSF53323">
    <property type="entry name" value="Pyruvate-ferredoxin oxidoreductase, PFOR, domain III"/>
    <property type="match status" value="1"/>
</dbReference>
<dbReference type="InterPro" id="IPR051457">
    <property type="entry name" value="2-oxoacid:Fd_oxidoreductase"/>
</dbReference>
<protein>
    <submittedName>
        <fullName evidence="5">Indolepyruvate ferredoxin oxidoreductase family protein</fullName>
    </submittedName>
</protein>
<gene>
    <name evidence="5" type="ORF">HF896_21565</name>
</gene>
<accession>A0A858ZYG7</accession>
<dbReference type="Pfam" id="PF01558">
    <property type="entry name" value="POR"/>
    <property type="match status" value="1"/>
</dbReference>
<dbReference type="Pfam" id="PF20169">
    <property type="entry name" value="DUF6537"/>
    <property type="match status" value="1"/>
</dbReference>
<evidence type="ECO:0000256" key="1">
    <source>
        <dbReference type="ARBA" id="ARBA00023002"/>
    </source>
</evidence>
<name>A0A858ZYG7_9BURK</name>
<dbReference type="EMBL" id="CP051298">
    <property type="protein sequence ID" value="QKD46040.1"/>
    <property type="molecule type" value="Genomic_DNA"/>
</dbReference>
<keyword evidence="5" id="KW-0670">Pyruvate</keyword>
<dbReference type="GO" id="GO:0016625">
    <property type="term" value="F:oxidoreductase activity, acting on the aldehyde or oxo group of donors, iron-sulfur protein as acceptor"/>
    <property type="evidence" value="ECO:0007669"/>
    <property type="project" value="UniProtKB-ARBA"/>
</dbReference>
<dbReference type="CDD" id="cd07034">
    <property type="entry name" value="TPP_PYR_PFOR_IOR-alpha_like"/>
    <property type="match status" value="1"/>
</dbReference>
<dbReference type="InterPro" id="IPR002880">
    <property type="entry name" value="Pyrv_Fd/Flavodoxin_OxRdtase_N"/>
</dbReference>
<evidence type="ECO:0000259" key="2">
    <source>
        <dbReference type="Pfam" id="PF01558"/>
    </source>
</evidence>
<keyword evidence="1" id="KW-0560">Oxidoreductase</keyword>
<dbReference type="InterPro" id="IPR029061">
    <property type="entry name" value="THDP-binding"/>
</dbReference>
<dbReference type="InterPro" id="IPR019752">
    <property type="entry name" value="Pyrv/ketoisovalerate_OxRed_cat"/>
</dbReference>
<dbReference type="Gene3D" id="3.40.50.970">
    <property type="match status" value="2"/>
</dbReference>
<dbReference type="NCBIfam" id="NF009588">
    <property type="entry name" value="PRK13029.1"/>
    <property type="match status" value="1"/>
</dbReference>
<proteinExistence type="predicted"/>
<dbReference type="RefSeq" id="WP_013520976.1">
    <property type="nucleotide sequence ID" value="NZ_CP051298.1"/>
</dbReference>
<feature type="domain" description="DUF6537" evidence="4">
    <location>
        <begin position="990"/>
        <end position="1187"/>
    </location>
</feature>
<dbReference type="Gene3D" id="3.40.920.10">
    <property type="entry name" value="Pyruvate-ferredoxin oxidoreductase, PFOR, domain III"/>
    <property type="match status" value="1"/>
</dbReference>
<feature type="domain" description="Pyruvate/ketoisovalerate oxidoreductase catalytic" evidence="2">
    <location>
        <begin position="776"/>
        <end position="963"/>
    </location>
</feature>
<dbReference type="InterPro" id="IPR002869">
    <property type="entry name" value="Pyrv_flavodox_OxRed_cen"/>
</dbReference>
<dbReference type="OMA" id="VAWTGQM"/>
<dbReference type="PANTHER" id="PTHR48084:SF3">
    <property type="entry name" value="SUBUNIT OF PYRUVATE:FLAVODOXIN OXIDOREDUCTASE"/>
    <property type="match status" value="1"/>
</dbReference>
<dbReference type="AlphaFoldDB" id="A0A858ZYG7"/>
<evidence type="ECO:0000313" key="6">
    <source>
        <dbReference type="Proteomes" id="UP000500755"/>
    </source>
</evidence>
<feature type="domain" description="Thiamine pyrophosphate enzyme TPP-binding" evidence="3">
    <location>
        <begin position="483"/>
        <end position="572"/>
    </location>
</feature>
<dbReference type="InterPro" id="IPR046667">
    <property type="entry name" value="DUF6537"/>
</dbReference>